<dbReference type="GO" id="GO:0004222">
    <property type="term" value="F:metalloendopeptidase activity"/>
    <property type="evidence" value="ECO:0007669"/>
    <property type="project" value="InterPro"/>
</dbReference>
<evidence type="ECO:0000313" key="14">
    <source>
        <dbReference type="Proteomes" id="UP000823964"/>
    </source>
</evidence>
<comment type="cofactor">
    <cofactor evidence="1 11">
        <name>Zn(2+)</name>
        <dbReference type="ChEBI" id="CHEBI:29105"/>
    </cofactor>
</comment>
<reference evidence="13" key="1">
    <citation type="journal article" date="2021" name="PeerJ">
        <title>Extensive microbial diversity within the chicken gut microbiome revealed by metagenomics and culture.</title>
        <authorList>
            <person name="Gilroy R."/>
            <person name="Ravi A."/>
            <person name="Getino M."/>
            <person name="Pursley I."/>
            <person name="Horton D.L."/>
            <person name="Alikhan N.F."/>
            <person name="Baker D."/>
            <person name="Gharbi K."/>
            <person name="Hall N."/>
            <person name="Watson M."/>
            <person name="Adriaenssens E.M."/>
            <person name="Foster-Nyarko E."/>
            <person name="Jarju S."/>
            <person name="Secka A."/>
            <person name="Antonio M."/>
            <person name="Oren A."/>
            <person name="Chaudhuri R.R."/>
            <person name="La Ragione R."/>
            <person name="Hildebrand F."/>
            <person name="Pallen M.J."/>
        </authorList>
    </citation>
    <scope>NUCLEOTIDE SEQUENCE</scope>
    <source>
        <strain evidence="13">14975</strain>
    </source>
</reference>
<evidence type="ECO:0000313" key="13">
    <source>
        <dbReference type="EMBL" id="HIX20612.1"/>
    </source>
</evidence>
<dbReference type="GO" id="GO:0016020">
    <property type="term" value="C:membrane"/>
    <property type="evidence" value="ECO:0007669"/>
    <property type="project" value="UniProtKB-SubCell"/>
</dbReference>
<dbReference type="EC" id="3.4.24.-" evidence="11"/>
<evidence type="ECO:0000259" key="12">
    <source>
        <dbReference type="PROSITE" id="PS50106"/>
    </source>
</evidence>
<evidence type="ECO:0000256" key="5">
    <source>
        <dbReference type="ARBA" id="ARBA00022692"/>
    </source>
</evidence>
<evidence type="ECO:0000256" key="2">
    <source>
        <dbReference type="ARBA" id="ARBA00004141"/>
    </source>
</evidence>
<keyword evidence="5 11" id="KW-0812">Transmembrane</keyword>
<dbReference type="Pfam" id="PF17820">
    <property type="entry name" value="PDZ_6"/>
    <property type="match status" value="2"/>
</dbReference>
<dbReference type="InterPro" id="IPR004387">
    <property type="entry name" value="Pept_M50_Zn"/>
</dbReference>
<evidence type="ECO:0000256" key="3">
    <source>
        <dbReference type="ARBA" id="ARBA00007931"/>
    </source>
</evidence>
<evidence type="ECO:0000256" key="10">
    <source>
        <dbReference type="ARBA" id="ARBA00023136"/>
    </source>
</evidence>
<dbReference type="SUPFAM" id="SSF50156">
    <property type="entry name" value="PDZ domain-like"/>
    <property type="match status" value="2"/>
</dbReference>
<dbReference type="GO" id="GO:0006508">
    <property type="term" value="P:proteolysis"/>
    <property type="evidence" value="ECO:0007669"/>
    <property type="project" value="UniProtKB-KW"/>
</dbReference>
<feature type="domain" description="PDZ" evidence="12">
    <location>
        <begin position="134"/>
        <end position="170"/>
    </location>
</feature>
<dbReference type="PANTHER" id="PTHR42837">
    <property type="entry name" value="REGULATOR OF SIGMA-E PROTEASE RSEP"/>
    <property type="match status" value="1"/>
</dbReference>
<keyword evidence="10 11" id="KW-0472">Membrane</keyword>
<proteinExistence type="inferred from homology"/>
<dbReference type="InterPro" id="IPR036034">
    <property type="entry name" value="PDZ_sf"/>
</dbReference>
<dbReference type="Proteomes" id="UP000823964">
    <property type="component" value="Unassembled WGS sequence"/>
</dbReference>
<evidence type="ECO:0000256" key="1">
    <source>
        <dbReference type="ARBA" id="ARBA00001947"/>
    </source>
</evidence>
<keyword evidence="8 11" id="KW-1133">Transmembrane helix</keyword>
<dbReference type="GO" id="GO:0046872">
    <property type="term" value="F:metal ion binding"/>
    <property type="evidence" value="ECO:0007669"/>
    <property type="project" value="UniProtKB-KW"/>
</dbReference>
<reference evidence="13" key="2">
    <citation type="submission" date="2021-04" db="EMBL/GenBank/DDBJ databases">
        <authorList>
            <person name="Gilroy R."/>
        </authorList>
    </citation>
    <scope>NUCLEOTIDE SEQUENCE</scope>
    <source>
        <strain evidence="13">14975</strain>
    </source>
</reference>
<comment type="caution">
    <text evidence="13">The sequence shown here is derived from an EMBL/GenBank/DDBJ whole genome shotgun (WGS) entry which is preliminary data.</text>
</comment>
<evidence type="ECO:0000256" key="4">
    <source>
        <dbReference type="ARBA" id="ARBA00022670"/>
    </source>
</evidence>
<keyword evidence="9 11" id="KW-0482">Metalloprotease</keyword>
<feature type="transmembrane region" description="Helical" evidence="11">
    <location>
        <begin position="434"/>
        <end position="456"/>
    </location>
</feature>
<evidence type="ECO:0000256" key="9">
    <source>
        <dbReference type="ARBA" id="ARBA00023049"/>
    </source>
</evidence>
<dbReference type="InterPro" id="IPR041489">
    <property type="entry name" value="PDZ_6"/>
</dbReference>
<dbReference type="PROSITE" id="PS50106">
    <property type="entry name" value="PDZ"/>
    <property type="match status" value="2"/>
</dbReference>
<dbReference type="InterPro" id="IPR001478">
    <property type="entry name" value="PDZ"/>
</dbReference>
<feature type="domain" description="PDZ" evidence="12">
    <location>
        <begin position="222"/>
        <end position="292"/>
    </location>
</feature>
<protein>
    <recommendedName>
        <fullName evidence="11">Zinc metalloprotease</fullName>
        <ecNumber evidence="11">3.4.24.-</ecNumber>
    </recommendedName>
</protein>
<name>A0A9D1VCE3_9BACT</name>
<comment type="subcellular location">
    <subcellularLocation>
        <location evidence="2">Membrane</location>
        <topology evidence="2">Multi-pass membrane protein</topology>
    </subcellularLocation>
</comment>
<feature type="transmembrane region" description="Helical" evidence="11">
    <location>
        <begin position="389"/>
        <end position="413"/>
    </location>
</feature>
<dbReference type="Pfam" id="PF02163">
    <property type="entry name" value="Peptidase_M50"/>
    <property type="match status" value="1"/>
</dbReference>
<feature type="transmembrane region" description="Helical" evidence="11">
    <location>
        <begin position="106"/>
        <end position="128"/>
    </location>
</feature>
<dbReference type="InterPro" id="IPR008915">
    <property type="entry name" value="Peptidase_M50"/>
</dbReference>
<keyword evidence="11" id="KW-0479">Metal-binding</keyword>
<dbReference type="AlphaFoldDB" id="A0A9D1VCE3"/>
<dbReference type="EMBL" id="DXFQ01000160">
    <property type="protein sequence ID" value="HIX20612.1"/>
    <property type="molecule type" value="Genomic_DNA"/>
</dbReference>
<dbReference type="CDD" id="cd06163">
    <property type="entry name" value="S2P-M50_PDZ_RseP-like"/>
    <property type="match status" value="1"/>
</dbReference>
<dbReference type="NCBIfam" id="TIGR00054">
    <property type="entry name" value="RIP metalloprotease RseP"/>
    <property type="match status" value="1"/>
</dbReference>
<dbReference type="Gene3D" id="2.30.42.10">
    <property type="match status" value="2"/>
</dbReference>
<evidence type="ECO:0000256" key="7">
    <source>
        <dbReference type="ARBA" id="ARBA00022833"/>
    </source>
</evidence>
<gene>
    <name evidence="13" type="primary">rseP</name>
    <name evidence="13" type="ORF">H9862_08450</name>
</gene>
<comment type="similarity">
    <text evidence="3 11">Belongs to the peptidase M50B family.</text>
</comment>
<feature type="transmembrane region" description="Helical" evidence="11">
    <location>
        <begin position="6"/>
        <end position="28"/>
    </location>
</feature>
<keyword evidence="4" id="KW-0645">Protease</keyword>
<evidence type="ECO:0000256" key="8">
    <source>
        <dbReference type="ARBA" id="ARBA00022989"/>
    </source>
</evidence>
<sequence>MMDQILSYLHTAGIIILVILLFNVMIFVHELGHFLAGKWRGAYIDRFQIWFGKPIYSVKKWGVTWGLGWIPAGGFVSLPQMGDMESIEGSADAPQDLKPLKPLDKIIIAAAGPLFSLLLAYVFAVIVWSTGKPTVDGGDSTIGYVLPDSPAAAAGLQPGDRITAVDGQPVNHWIGDMNGVSELIALGEHSTVTLDIERPNADGSTEKHQIVSGFTQEDKGWLQRSGMRKIGIMPAQPSIIGPIFPGSPAAKAGLESGQRITAVNGQPVYSPIAVMSCAEKGEPLQLELTNSDGSTAQRDITPALPDNWKGKEGAKPIMGFGWVNPIEVSLEHPSPQQQVNDSLKLMYDTVVKIAAPDSSVGMEHLSGPVGIGTHLYNMLTLPDGSGWRWVIWFAVVLNVNLAVLNMLPLPIVDGGHVVMGFIEMVRRKPLPEKALAAVQGSFLILLLGFFIFVTVLDVGDAAGGGKDSLELPQPIFQQ</sequence>
<evidence type="ECO:0000256" key="11">
    <source>
        <dbReference type="RuleBase" id="RU362031"/>
    </source>
</evidence>
<dbReference type="SMART" id="SM00228">
    <property type="entry name" value="PDZ"/>
    <property type="match status" value="2"/>
</dbReference>
<dbReference type="PANTHER" id="PTHR42837:SF2">
    <property type="entry name" value="MEMBRANE METALLOPROTEASE ARASP2, CHLOROPLASTIC-RELATED"/>
    <property type="match status" value="1"/>
</dbReference>
<organism evidence="13 14">
    <name type="scientific">Candidatus Akkermansia intestinigallinarum</name>
    <dbReference type="NCBI Taxonomy" id="2838431"/>
    <lineage>
        <taxon>Bacteria</taxon>
        <taxon>Pseudomonadati</taxon>
        <taxon>Verrucomicrobiota</taxon>
        <taxon>Verrucomicrobiia</taxon>
        <taxon>Verrucomicrobiales</taxon>
        <taxon>Akkermansiaceae</taxon>
        <taxon>Akkermansia</taxon>
    </lineage>
</organism>
<keyword evidence="7 11" id="KW-0862">Zinc</keyword>
<accession>A0A9D1VCE3</accession>
<evidence type="ECO:0000256" key="6">
    <source>
        <dbReference type="ARBA" id="ARBA00022801"/>
    </source>
</evidence>
<keyword evidence="6 11" id="KW-0378">Hydrolase</keyword>